<accession>A0A9P7CDB0</accession>
<reference evidence="1" key="1">
    <citation type="journal article" date="2020" name="Microb. Genom.">
        <title>Genetic diversity of clinical and environmental Mucorales isolates obtained from an investigation of mucormycosis cases among solid organ transplant recipients.</title>
        <authorList>
            <person name="Nguyen M.H."/>
            <person name="Kaul D."/>
            <person name="Muto C."/>
            <person name="Cheng S.J."/>
            <person name="Richter R.A."/>
            <person name="Bruno V.M."/>
            <person name="Liu G."/>
            <person name="Beyhan S."/>
            <person name="Sundermann A.J."/>
            <person name="Mounaud S."/>
            <person name="Pasculle A.W."/>
            <person name="Nierman W.C."/>
            <person name="Driscoll E."/>
            <person name="Cumbie R."/>
            <person name="Clancy C.J."/>
            <person name="Dupont C.L."/>
        </authorList>
    </citation>
    <scope>NUCLEOTIDE SEQUENCE</scope>
    <source>
        <strain evidence="1">GL16</strain>
    </source>
</reference>
<organism evidence="1 2">
    <name type="scientific">Rhizopus oryzae</name>
    <name type="common">Mucormycosis agent</name>
    <name type="synonym">Rhizopus arrhizus var. delemar</name>
    <dbReference type="NCBI Taxonomy" id="64495"/>
    <lineage>
        <taxon>Eukaryota</taxon>
        <taxon>Fungi</taxon>
        <taxon>Fungi incertae sedis</taxon>
        <taxon>Mucoromycota</taxon>
        <taxon>Mucoromycotina</taxon>
        <taxon>Mucoromycetes</taxon>
        <taxon>Mucorales</taxon>
        <taxon>Mucorineae</taxon>
        <taxon>Rhizopodaceae</taxon>
        <taxon>Rhizopus</taxon>
    </lineage>
</organism>
<protein>
    <submittedName>
        <fullName evidence="1">Uncharacterized protein</fullName>
    </submittedName>
</protein>
<dbReference type="AlphaFoldDB" id="A0A9P7CDB0"/>
<proteinExistence type="predicted"/>
<sequence>MVILYSNRNNNKISLIDEPHPFDLTWRNYLPSFSQFCCCFQRQQNIRLEEDSLYQGEALQNYLDNPTDWEFETILGQKKRRYKKKKRTLDLENVYYEDAEFLADDQIHSLVYKEPVTSKEFYAAKSVPNLQFNDEASSSTLKSENSTSQALLIDLTEKLKFIQSNHIQSSSSLEADQTSLHTLHIQPEEQVKSVSDIDSIIASEVLDEYENPQAIYNDDNDGFYIPSLTDNAPFASDQHPFSYIEDTTTDEGLFNLGRKIFGV</sequence>
<dbReference type="OrthoDB" id="2234415at2759"/>
<dbReference type="EMBL" id="JAANIT010000422">
    <property type="protein sequence ID" value="KAG1547880.1"/>
    <property type="molecule type" value="Genomic_DNA"/>
</dbReference>
<gene>
    <name evidence="1" type="ORF">G6F51_004002</name>
</gene>
<evidence type="ECO:0000313" key="1">
    <source>
        <dbReference type="EMBL" id="KAG1547880.1"/>
    </source>
</evidence>
<comment type="caution">
    <text evidence="1">The sequence shown here is derived from an EMBL/GenBank/DDBJ whole genome shotgun (WGS) entry which is preliminary data.</text>
</comment>
<evidence type="ECO:0000313" key="2">
    <source>
        <dbReference type="Proteomes" id="UP000717996"/>
    </source>
</evidence>
<name>A0A9P7CDB0_RHIOR</name>
<dbReference type="Proteomes" id="UP000717996">
    <property type="component" value="Unassembled WGS sequence"/>
</dbReference>